<proteinExistence type="predicted"/>
<evidence type="ECO:0000313" key="5">
    <source>
        <dbReference type="Proteomes" id="UP000007881"/>
    </source>
</evidence>
<keyword evidence="2" id="KW-0732">Signal</keyword>
<evidence type="ECO:0000256" key="1">
    <source>
        <dbReference type="SAM" id="MobiDB-lite"/>
    </source>
</evidence>
<feature type="chain" id="PRO_5003629095" description="GH29D-like beta-sandwich domain-containing protein" evidence="2">
    <location>
        <begin position="27"/>
        <end position="766"/>
    </location>
</feature>
<dbReference type="AlphaFoldDB" id="I0ICS5"/>
<protein>
    <recommendedName>
        <fullName evidence="3">GH29D-like beta-sandwich domain-containing protein</fullName>
    </recommendedName>
</protein>
<evidence type="ECO:0000259" key="3">
    <source>
        <dbReference type="Pfam" id="PF13290"/>
    </source>
</evidence>
<accession>I0ICS5</accession>
<feature type="domain" description="GH29D-like beta-sandwich" evidence="3">
    <location>
        <begin position="704"/>
        <end position="761"/>
    </location>
</feature>
<dbReference type="KEGG" id="phm:PSMK_09040"/>
<dbReference type="EMBL" id="AP012338">
    <property type="protein sequence ID" value="BAM03063.1"/>
    <property type="molecule type" value="Genomic_DNA"/>
</dbReference>
<dbReference type="OrthoDB" id="1098018at2"/>
<organism evidence="4 5">
    <name type="scientific">Phycisphaera mikurensis (strain NBRC 102666 / KCTC 22515 / FYK2301M01)</name>
    <dbReference type="NCBI Taxonomy" id="1142394"/>
    <lineage>
        <taxon>Bacteria</taxon>
        <taxon>Pseudomonadati</taxon>
        <taxon>Planctomycetota</taxon>
        <taxon>Phycisphaerae</taxon>
        <taxon>Phycisphaerales</taxon>
        <taxon>Phycisphaeraceae</taxon>
        <taxon>Phycisphaera</taxon>
    </lineage>
</organism>
<dbReference type="RefSeq" id="WP_014436283.1">
    <property type="nucleotide sequence ID" value="NC_017080.1"/>
</dbReference>
<feature type="region of interest" description="Disordered" evidence="1">
    <location>
        <begin position="717"/>
        <end position="737"/>
    </location>
</feature>
<dbReference type="PROSITE" id="PS51257">
    <property type="entry name" value="PROKAR_LIPOPROTEIN"/>
    <property type="match status" value="1"/>
</dbReference>
<dbReference type="Proteomes" id="UP000007881">
    <property type="component" value="Chromosome"/>
</dbReference>
<name>I0ICS5_PHYMF</name>
<sequence>MIDYSRWTAALLVPLSLLVGCSAAEAQPVPLPGFDLSKPDAAWHYHFPQDAMAFRESGGPGGGGYYTATEGGNLFEGPPMELRKNRRYRVSAMIRCDFDRAGGEVSFFLNEWTSPGEHAFESGDHTVQVLYQRPVGLPARTQGWVPFEAEFVTTGFADTRAWRFGMNLYGTVGEGDNRFDLTDLRVELLPEDPVDPFGRGEGVTFAGGPGELGMRITGVTRGDDRIEVESTAGRYTLDLAAGTLTLRQLLVEERDVAEVAFDASLAGMEVLREDEHVVVLANEDMTLGVQCDGLVAMTAQRAGGVGVTVTSRVGSPERGQWNRIRDGHLIVKDHLGGFSVHPWVVPGSGVLPAAELLGEVDFAAFRTAYGGSGSDIWQMRSDDRLSHERAGWRARWRVNAGERLGLCVMPTRPFDWPSSFEDHYELIGHWNDTPETIRESPASIFLLWEDTPRAYALSWGRIRAGDPAKTRRHVREIQAAGKKVTNYMSAYFYGTRDEAFIEDVRHWKERYGIDGVYSDGLPIDWVLAYEQVRQMREIFPDGIIHLHVTGIWANGGPPLATSDIFCPFVDTYADSIVSAENLQAGPTAADTDPKAWVYPRLVGSRFRSSNVPVGIVKANTLIDVSFSEITKLNLLAGGREWVDQIRPAEYEADYLPMLAEIRRAWEADGEDPHFFDRHYLPLVQRLTGLRHGPAAMPHADEKDGRIHLRSVDPDASVHYTLDGSEPTADSPHDRQPIRLGTGQVLRAVAIAPGLDPSRVLTVPADR</sequence>
<feature type="signal peptide" evidence="2">
    <location>
        <begin position="1"/>
        <end position="26"/>
    </location>
</feature>
<reference evidence="4 5" key="1">
    <citation type="submission" date="2012-02" db="EMBL/GenBank/DDBJ databases">
        <title>Complete genome sequence of Phycisphaera mikurensis NBRC 102666.</title>
        <authorList>
            <person name="Ankai A."/>
            <person name="Hosoyama A."/>
            <person name="Terui Y."/>
            <person name="Sekine M."/>
            <person name="Fukai R."/>
            <person name="Kato Y."/>
            <person name="Nakamura S."/>
            <person name="Yamada-Narita S."/>
            <person name="Kawakoshi A."/>
            <person name="Fukunaga Y."/>
            <person name="Yamazaki S."/>
            <person name="Fujita N."/>
        </authorList>
    </citation>
    <scope>NUCLEOTIDE SEQUENCE [LARGE SCALE GENOMIC DNA]</scope>
    <source>
        <strain evidence="5">NBRC 102666 / KCTC 22515 / FYK2301M01</strain>
    </source>
</reference>
<evidence type="ECO:0000313" key="4">
    <source>
        <dbReference type="EMBL" id="BAM03063.1"/>
    </source>
</evidence>
<dbReference type="HOGENOM" id="CLU_012009_0_0_0"/>
<keyword evidence="5" id="KW-1185">Reference proteome</keyword>
<gene>
    <name evidence="4" type="ordered locus">PSMK_09040</name>
</gene>
<evidence type="ECO:0000256" key="2">
    <source>
        <dbReference type="SAM" id="SignalP"/>
    </source>
</evidence>
<dbReference type="Pfam" id="PF13290">
    <property type="entry name" value="CHB_HEX_C_1"/>
    <property type="match status" value="1"/>
</dbReference>
<dbReference type="InterPro" id="IPR059177">
    <property type="entry name" value="GH29D-like_dom"/>
</dbReference>